<name>A0ABQ7GI08_DUNSA</name>
<dbReference type="Proteomes" id="UP000815325">
    <property type="component" value="Unassembled WGS sequence"/>
</dbReference>
<accession>A0ABQ7GI08</accession>
<dbReference type="EMBL" id="MU069767">
    <property type="protein sequence ID" value="KAF5834247.1"/>
    <property type="molecule type" value="Genomic_DNA"/>
</dbReference>
<sequence length="505" mass="54095">MALLFLLTSIFLVVQHTSGSGTVRKTCVLPDNLVRYKWQLDLCNAVVVVPTTLALAEALSRSNPRARNHLAVDPQTLPFPVVECVYPETLSSRIPTRTNAAQLGWEMGVKPNTSRWAPPCVRPPVGRETVAFVLFFLQNYDNLPAYIIFIHGHVDAWHQDRPMPDMLWELHHHLPMSSPRLLRRAPRAVAAAAAEAAAAAAALQVQGGRVNAAPARELRGVGAMRSRGTKRGPAVAAAAMTTATAAVRGGHPGKGERAGTLKGLQGGGRGLGSFWGGTGREGAKDALLAADGQGAAAAAMAPEVHDLVGEPWRGYRGNLGNAVLRTQRGRGLRMGNGVYVSLNNRLQKFNKRRRDAVGVHEAYFRQAMGGQPLPGAMAHFGMAQFLVSRQRVRKHTRALWLNALNFTLFYGARSSNGACQDSVHNKKGRLELEAAAAYREEVRVGLSALQTDFGQAQDEQVPSGGASADSAPAGVPPKRDFGIGHCVLAFALLLLAQSATTKTHA</sequence>
<evidence type="ECO:0000313" key="2">
    <source>
        <dbReference type="EMBL" id="KAF5834247.1"/>
    </source>
</evidence>
<dbReference type="Pfam" id="PF11913">
    <property type="entry name" value="DUF3431"/>
    <property type="match status" value="1"/>
</dbReference>
<organism evidence="2 3">
    <name type="scientific">Dunaliella salina</name>
    <name type="common">Green alga</name>
    <name type="synonym">Protococcus salinus</name>
    <dbReference type="NCBI Taxonomy" id="3046"/>
    <lineage>
        <taxon>Eukaryota</taxon>
        <taxon>Viridiplantae</taxon>
        <taxon>Chlorophyta</taxon>
        <taxon>core chlorophytes</taxon>
        <taxon>Chlorophyceae</taxon>
        <taxon>CS clade</taxon>
        <taxon>Chlamydomonadales</taxon>
        <taxon>Dunaliellaceae</taxon>
        <taxon>Dunaliella</taxon>
    </lineage>
</organism>
<dbReference type="InterPro" id="IPR021838">
    <property type="entry name" value="DUF3431"/>
</dbReference>
<feature type="signal peptide" evidence="1">
    <location>
        <begin position="1"/>
        <end position="19"/>
    </location>
</feature>
<protein>
    <submittedName>
        <fullName evidence="2">Uncharacterized protein</fullName>
    </submittedName>
</protein>
<feature type="chain" id="PRO_5047050974" evidence="1">
    <location>
        <begin position="20"/>
        <end position="505"/>
    </location>
</feature>
<keyword evidence="3" id="KW-1185">Reference proteome</keyword>
<comment type="caution">
    <text evidence="2">The sequence shown here is derived from an EMBL/GenBank/DDBJ whole genome shotgun (WGS) entry which is preliminary data.</text>
</comment>
<proteinExistence type="predicted"/>
<keyword evidence="1" id="KW-0732">Signal</keyword>
<evidence type="ECO:0000256" key="1">
    <source>
        <dbReference type="SAM" id="SignalP"/>
    </source>
</evidence>
<evidence type="ECO:0000313" key="3">
    <source>
        <dbReference type="Proteomes" id="UP000815325"/>
    </source>
</evidence>
<reference evidence="2" key="1">
    <citation type="submission" date="2017-08" db="EMBL/GenBank/DDBJ databases">
        <authorList>
            <person name="Polle J.E."/>
            <person name="Barry K."/>
            <person name="Cushman J."/>
            <person name="Schmutz J."/>
            <person name="Tran D."/>
            <person name="Hathwaick L.T."/>
            <person name="Yim W.C."/>
            <person name="Jenkins J."/>
            <person name="Mckie-Krisberg Z.M."/>
            <person name="Prochnik S."/>
            <person name="Lindquist E."/>
            <person name="Dockter R.B."/>
            <person name="Adam C."/>
            <person name="Molina H."/>
            <person name="Bunkerborg J."/>
            <person name="Jin E."/>
            <person name="Buchheim M."/>
            <person name="Magnuson J."/>
        </authorList>
    </citation>
    <scope>NUCLEOTIDE SEQUENCE</scope>
    <source>
        <strain evidence="2">CCAP 19/18</strain>
    </source>
</reference>
<gene>
    <name evidence="2" type="ORF">DUNSADRAFT_9159</name>
</gene>